<name>A0A3B1CFU8_9ZZZZ</name>
<organism evidence="1">
    <name type="scientific">hydrothermal vent metagenome</name>
    <dbReference type="NCBI Taxonomy" id="652676"/>
    <lineage>
        <taxon>unclassified sequences</taxon>
        <taxon>metagenomes</taxon>
        <taxon>ecological metagenomes</taxon>
    </lineage>
</organism>
<reference evidence="1" key="1">
    <citation type="submission" date="2018-06" db="EMBL/GenBank/DDBJ databases">
        <authorList>
            <person name="Zhirakovskaya E."/>
        </authorList>
    </citation>
    <scope>NUCLEOTIDE SEQUENCE</scope>
</reference>
<protein>
    <submittedName>
        <fullName evidence="1">Uncharacterized protein</fullName>
    </submittedName>
</protein>
<dbReference type="EMBL" id="UOGF01000049">
    <property type="protein sequence ID" value="VAX29346.1"/>
    <property type="molecule type" value="Genomic_DNA"/>
</dbReference>
<dbReference type="AlphaFoldDB" id="A0A3B1CFU8"/>
<gene>
    <name evidence="1" type="ORF">MNBD_NITROSPIRAE01-1766</name>
</gene>
<evidence type="ECO:0000313" key="1">
    <source>
        <dbReference type="EMBL" id="VAX29346.1"/>
    </source>
</evidence>
<accession>A0A3B1CFU8</accession>
<sequence>MKKTVWQHIIFWMLLLSFALMLSGKAIACLAPSAMEMGQGKAMACCMERCRMETTHEAAQKACEESRLAFAPKETLSSANKDCAHSATNMLSEINPLSRFVSLVFEPDDRIDPVQNEPPMRRHASRVSIYTSIQTFLI</sequence>
<proteinExistence type="predicted"/>